<evidence type="ECO:0000256" key="5">
    <source>
        <dbReference type="ARBA" id="ARBA00019765"/>
    </source>
</evidence>
<comment type="subcellular location">
    <subcellularLocation>
        <location evidence="1">Cytoplasm</location>
        <location evidence="1">Cytoskeleton</location>
        <location evidence="1">Cilium basal body</location>
    </subcellularLocation>
    <subcellularLocation>
        <location evidence="2">Cytoplasm</location>
        <location evidence="2">Cytoskeleton</location>
        <location evidence="2">Microtubule organizing center</location>
        <location evidence="2">Centrosome</location>
    </subcellularLocation>
    <subcellularLocation>
        <location evidence="3">Early endosome</location>
    </subcellularLocation>
</comment>
<feature type="region of interest" description="Disordered" evidence="18">
    <location>
        <begin position="92"/>
        <end position="214"/>
    </location>
</feature>
<dbReference type="InterPro" id="IPR018514">
    <property type="entry name" value="Rabaptin_CC"/>
</dbReference>
<evidence type="ECO:0000256" key="13">
    <source>
        <dbReference type="ARBA" id="ARBA00023054"/>
    </source>
</evidence>
<accession>A0A8T3CJU3</accession>
<dbReference type="GO" id="GO:0005096">
    <property type="term" value="F:GTPase activator activity"/>
    <property type="evidence" value="ECO:0007669"/>
    <property type="project" value="InterPro"/>
</dbReference>
<feature type="compositionally biased region" description="Low complexity" evidence="18">
    <location>
        <begin position="171"/>
        <end position="180"/>
    </location>
</feature>
<evidence type="ECO:0000256" key="4">
    <source>
        <dbReference type="ARBA" id="ARBA00006603"/>
    </source>
</evidence>
<dbReference type="AlphaFoldDB" id="A0A8T3CJU3"/>
<keyword evidence="9" id="KW-0254">Endocytosis</keyword>
<protein>
    <recommendedName>
        <fullName evidence="5">Rab GTPase-binding effector protein 2</fullName>
    </recommendedName>
</protein>
<dbReference type="Proteomes" id="UP000829720">
    <property type="component" value="Unassembled WGS sequence"/>
</dbReference>
<dbReference type="Gene3D" id="1.20.5.340">
    <property type="match status" value="1"/>
</dbReference>
<keyword evidence="11" id="KW-0970">Cilium biogenesis/degradation</keyword>
<evidence type="ECO:0000313" key="21">
    <source>
        <dbReference type="EMBL" id="KAI1884746.1"/>
    </source>
</evidence>
<keyword evidence="10" id="KW-0967">Endosome</keyword>
<dbReference type="GO" id="GO:0005769">
    <property type="term" value="C:early endosome"/>
    <property type="evidence" value="ECO:0007669"/>
    <property type="project" value="UniProtKB-SubCell"/>
</dbReference>
<evidence type="ECO:0000256" key="3">
    <source>
        <dbReference type="ARBA" id="ARBA00004412"/>
    </source>
</evidence>
<keyword evidence="22" id="KW-1185">Reference proteome</keyword>
<evidence type="ECO:0000256" key="15">
    <source>
        <dbReference type="ARBA" id="ARBA00023273"/>
    </source>
</evidence>
<dbReference type="PANTHER" id="PTHR31179:SF6">
    <property type="entry name" value="RAB GTPASE-BINDING EFFECTOR PROTEIN 2"/>
    <property type="match status" value="1"/>
</dbReference>
<evidence type="ECO:0000256" key="18">
    <source>
        <dbReference type="SAM" id="MobiDB-lite"/>
    </source>
</evidence>
<evidence type="ECO:0000256" key="6">
    <source>
        <dbReference type="ARBA" id="ARBA00022448"/>
    </source>
</evidence>
<dbReference type="OrthoDB" id="79940at2759"/>
<keyword evidence="15" id="KW-0966">Cell projection</keyword>
<keyword evidence="8" id="KW-0597">Phosphoprotein</keyword>
<dbReference type="SUPFAM" id="SSF103652">
    <property type="entry name" value="G protein-binding domain"/>
    <property type="match status" value="2"/>
</dbReference>
<dbReference type="GO" id="GO:0006897">
    <property type="term" value="P:endocytosis"/>
    <property type="evidence" value="ECO:0007669"/>
    <property type="project" value="UniProtKB-KW"/>
</dbReference>
<feature type="coiled-coil region" evidence="17">
    <location>
        <begin position="51"/>
        <end position="86"/>
    </location>
</feature>
<evidence type="ECO:0000256" key="9">
    <source>
        <dbReference type="ARBA" id="ARBA00022583"/>
    </source>
</evidence>
<evidence type="ECO:0000256" key="16">
    <source>
        <dbReference type="ARBA" id="ARBA00045310"/>
    </source>
</evidence>
<name>A0A8T3CJU3_9TELE</name>
<comment type="caution">
    <text evidence="21">The sequence shown here is derived from an EMBL/GenBank/DDBJ whole genome shotgun (WGS) entry which is preliminary data.</text>
</comment>
<comment type="similarity">
    <text evidence="4">Belongs to the rabaptin family.</text>
</comment>
<gene>
    <name evidence="21" type="ORF">AGOR_G00229680</name>
</gene>
<dbReference type="EMBL" id="JAERUA010000022">
    <property type="protein sequence ID" value="KAI1884746.1"/>
    <property type="molecule type" value="Genomic_DNA"/>
</dbReference>
<keyword evidence="6" id="KW-0813">Transport</keyword>
<evidence type="ECO:0000259" key="20">
    <source>
        <dbReference type="Pfam" id="PF09311"/>
    </source>
</evidence>
<feature type="compositionally biased region" description="Low complexity" evidence="18">
    <location>
        <begin position="187"/>
        <end position="201"/>
    </location>
</feature>
<dbReference type="Pfam" id="PF09311">
    <property type="entry name" value="Rab5-bind"/>
    <property type="match status" value="1"/>
</dbReference>
<feature type="domain" description="Rabaptin GTPase-Rab5 binding" evidence="20">
    <location>
        <begin position="353"/>
        <end position="480"/>
    </location>
</feature>
<evidence type="ECO:0000259" key="19">
    <source>
        <dbReference type="Pfam" id="PF03528"/>
    </source>
</evidence>
<dbReference type="GO" id="GO:0015031">
    <property type="term" value="P:protein transport"/>
    <property type="evidence" value="ECO:0007669"/>
    <property type="project" value="UniProtKB-KW"/>
</dbReference>
<dbReference type="GO" id="GO:0030030">
    <property type="term" value="P:cell projection organization"/>
    <property type="evidence" value="ECO:0007669"/>
    <property type="project" value="UniProtKB-KW"/>
</dbReference>
<evidence type="ECO:0000256" key="14">
    <source>
        <dbReference type="ARBA" id="ARBA00023212"/>
    </source>
</evidence>
<evidence type="ECO:0000256" key="11">
    <source>
        <dbReference type="ARBA" id="ARBA00022794"/>
    </source>
</evidence>
<dbReference type="Gene3D" id="1.20.5.730">
    <property type="entry name" value="Single helix bin"/>
    <property type="match status" value="1"/>
</dbReference>
<sequence>MEQSDTQPSQNASEGTELVASLQAQLAECRSQLEHWQGVATICEMSKQEELGELQKQCDQEIQSLQEALRETVSQYEVRISALQSERALWKRAGAGAVSDSKGGVKRGKSDREPALKDGQGEREMSPTGSQRGRRADKETGAQEERQDCDSGERGEMEERGEGAEGEGVESESGSSLMEGYFSQHCDTSSLSSFSLDTPSLPRRPPPQEDTASLLSTGTLVPEAIYLPPPGHRLITHSDLDALHTQVSELQGEVTRLRDEKADLEKELVTHTADTQRQVSVLQSQVQTSEALLQDLQKSLSQSQNAVQTRLAELSLSQKKMCCELSRLRGGELQEGEEDEIMSISPTLQGAHCEERLRIEIVNLKEQLETRTEESEVLEVKLSSLKTETDRIQCHNEKLQNELQASRTELSGLRVALSHLQRDTKTLTGDKATLHQQCLELRSQVISLRSQLDISQAVQRDFVQLSQSLQVKLEQIRQAESLDQVKELLGESLNDESTNPSTETT</sequence>
<evidence type="ECO:0000256" key="7">
    <source>
        <dbReference type="ARBA" id="ARBA00022490"/>
    </source>
</evidence>
<evidence type="ECO:0000256" key="8">
    <source>
        <dbReference type="ARBA" id="ARBA00022553"/>
    </source>
</evidence>
<organism evidence="21 22">
    <name type="scientific">Albula goreensis</name>
    <dbReference type="NCBI Taxonomy" id="1534307"/>
    <lineage>
        <taxon>Eukaryota</taxon>
        <taxon>Metazoa</taxon>
        <taxon>Chordata</taxon>
        <taxon>Craniata</taxon>
        <taxon>Vertebrata</taxon>
        <taxon>Euteleostomi</taxon>
        <taxon>Actinopterygii</taxon>
        <taxon>Neopterygii</taxon>
        <taxon>Teleostei</taxon>
        <taxon>Albuliformes</taxon>
        <taxon>Albulidae</taxon>
        <taxon>Albula</taxon>
    </lineage>
</organism>
<evidence type="ECO:0000256" key="12">
    <source>
        <dbReference type="ARBA" id="ARBA00022927"/>
    </source>
</evidence>
<dbReference type="InterPro" id="IPR003914">
    <property type="entry name" value="Rabaptin"/>
</dbReference>
<dbReference type="PANTHER" id="PTHR31179">
    <property type="entry name" value="RAB GTPASE-BINDING EFFECTOR PROTEIN"/>
    <property type="match status" value="1"/>
</dbReference>
<evidence type="ECO:0000256" key="2">
    <source>
        <dbReference type="ARBA" id="ARBA00004300"/>
    </source>
</evidence>
<keyword evidence="12" id="KW-0653">Protein transport</keyword>
<keyword evidence="7" id="KW-0963">Cytoplasm</keyword>
<evidence type="ECO:0000256" key="17">
    <source>
        <dbReference type="SAM" id="Coils"/>
    </source>
</evidence>
<dbReference type="Pfam" id="PF03528">
    <property type="entry name" value="Rabaptin"/>
    <property type="match status" value="1"/>
</dbReference>
<dbReference type="GO" id="GO:0008083">
    <property type="term" value="F:growth factor activity"/>
    <property type="evidence" value="ECO:0007669"/>
    <property type="project" value="InterPro"/>
</dbReference>
<feature type="compositionally biased region" description="Basic and acidic residues" evidence="18">
    <location>
        <begin position="134"/>
        <end position="163"/>
    </location>
</feature>
<feature type="compositionally biased region" description="Basic and acidic residues" evidence="18">
    <location>
        <begin position="108"/>
        <end position="125"/>
    </location>
</feature>
<dbReference type="GO" id="GO:0005813">
    <property type="term" value="C:centrosome"/>
    <property type="evidence" value="ECO:0007669"/>
    <property type="project" value="UniProtKB-SubCell"/>
</dbReference>
<evidence type="ECO:0000313" key="22">
    <source>
        <dbReference type="Proteomes" id="UP000829720"/>
    </source>
</evidence>
<keyword evidence="14" id="KW-0206">Cytoskeleton</keyword>
<reference evidence="21" key="1">
    <citation type="submission" date="2021-01" db="EMBL/GenBank/DDBJ databases">
        <authorList>
            <person name="Zahm M."/>
            <person name="Roques C."/>
            <person name="Cabau C."/>
            <person name="Klopp C."/>
            <person name="Donnadieu C."/>
            <person name="Jouanno E."/>
            <person name="Lampietro C."/>
            <person name="Louis A."/>
            <person name="Herpin A."/>
            <person name="Echchiki A."/>
            <person name="Berthelot C."/>
            <person name="Parey E."/>
            <person name="Roest-Crollius H."/>
            <person name="Braasch I."/>
            <person name="Postlethwait J."/>
            <person name="Bobe J."/>
            <person name="Montfort J."/>
            <person name="Bouchez O."/>
            <person name="Begum T."/>
            <person name="Mejri S."/>
            <person name="Adams A."/>
            <person name="Chen W.-J."/>
            <person name="Guiguen Y."/>
        </authorList>
    </citation>
    <scope>NUCLEOTIDE SEQUENCE</scope>
    <source>
        <tissue evidence="21">Blood</tissue>
    </source>
</reference>
<evidence type="ECO:0000256" key="1">
    <source>
        <dbReference type="ARBA" id="ARBA00004120"/>
    </source>
</evidence>
<keyword evidence="13 17" id="KW-0175">Coiled coil</keyword>
<feature type="domain" description="Rabaptin coiled-coil" evidence="19">
    <location>
        <begin position="17"/>
        <end position="123"/>
    </location>
</feature>
<feature type="coiled-coil region" evidence="17">
    <location>
        <begin position="240"/>
        <end position="306"/>
    </location>
</feature>
<feature type="coiled-coil region" evidence="17">
    <location>
        <begin position="354"/>
        <end position="416"/>
    </location>
</feature>
<evidence type="ECO:0000256" key="10">
    <source>
        <dbReference type="ARBA" id="ARBA00022753"/>
    </source>
</evidence>
<comment type="function">
    <text evidence="16">Plays a role in membrane trafficking and in homotypic early endosome fusion. Participates in arteriogenesis by regulating vascular endothelial growth factor receptor 2/VEGFR2 cell surface expression and endosomal trafficking. By interacting with SDCCAG8, localizes to centrosomes and plays a critical role in ciliogenesis.</text>
</comment>
<proteinExistence type="inferred from homology"/>
<dbReference type="InterPro" id="IPR015390">
    <property type="entry name" value="Rabaptin_Rab5-bd_dom"/>
</dbReference>